<evidence type="ECO:0000256" key="3">
    <source>
        <dbReference type="ARBA" id="ARBA00001913"/>
    </source>
</evidence>
<keyword evidence="18" id="KW-0998">Cell outer membrane</keyword>
<accession>A0ABT7WB96</accession>
<keyword evidence="11" id="KW-0479">Metal-binding</keyword>
<comment type="catalytic activity">
    <reaction evidence="2">
        <text>a 1,2-diacyl-sn-glycero-3-phosphocholine + H2O = a 1-acyl-sn-glycero-3-phosphocholine + a fatty acid + H(+)</text>
        <dbReference type="Rhea" id="RHEA:15801"/>
        <dbReference type="ChEBI" id="CHEBI:15377"/>
        <dbReference type="ChEBI" id="CHEBI:15378"/>
        <dbReference type="ChEBI" id="CHEBI:28868"/>
        <dbReference type="ChEBI" id="CHEBI:57643"/>
        <dbReference type="ChEBI" id="CHEBI:58168"/>
        <dbReference type="EC" id="3.1.1.4"/>
    </reaction>
</comment>
<sequence>MKKKSADNAILNPKDQVSETFIPFSFFWVFTWFALAFFMVTPICGQSKSHPIFDGDTLFHNLSQRWELDSENYRGNFRFTPYKPTYILLGRWTSDVNKMPTSLNPEYSVETPIALNSTELKFQISFKTKIVRGLFFNNLDIWAAYTQKSHWQVYNADLSRPFRETNYEPELILNYGMNIPFLGFDIRMAGLALTHQSNGRSLPLSRSWNRIVFHLGMEREYWQIYLKPWIRLNDTDDENPKITDYYGRMEAIVSHQFGKNLITMEATHSLRTGANNRGSIRLGWSFPIDGYLRGRLEVFEGYGETLIDYNHRQFTIGLGVSIVEWR</sequence>
<keyword evidence="22" id="KW-1185">Reference proteome</keyword>
<evidence type="ECO:0000256" key="5">
    <source>
        <dbReference type="ARBA" id="ARBA00010525"/>
    </source>
</evidence>
<dbReference type="Gene3D" id="2.40.230.10">
    <property type="entry name" value="Phospholipase A1"/>
    <property type="match status" value="1"/>
</dbReference>
<keyword evidence="20" id="KW-1133">Transmembrane helix</keyword>
<evidence type="ECO:0000256" key="12">
    <source>
        <dbReference type="ARBA" id="ARBA00022729"/>
    </source>
</evidence>
<evidence type="ECO:0000256" key="18">
    <source>
        <dbReference type="ARBA" id="ARBA00023237"/>
    </source>
</evidence>
<evidence type="ECO:0000313" key="21">
    <source>
        <dbReference type="EMBL" id="MDM9630201.1"/>
    </source>
</evidence>
<keyword evidence="17 20" id="KW-0472">Membrane</keyword>
<keyword evidence="10 20" id="KW-0812">Transmembrane</keyword>
<evidence type="ECO:0000256" key="19">
    <source>
        <dbReference type="ARBA" id="ARBA00032375"/>
    </source>
</evidence>
<keyword evidence="14" id="KW-0106">Calcium</keyword>
<evidence type="ECO:0000256" key="7">
    <source>
        <dbReference type="ARBA" id="ARBA00013179"/>
    </source>
</evidence>
<evidence type="ECO:0000256" key="13">
    <source>
        <dbReference type="ARBA" id="ARBA00022801"/>
    </source>
</evidence>
<protein>
    <recommendedName>
        <fullName evidence="19">Phosphatidylcholine 1-acylhydrolase</fullName>
        <ecNumber evidence="7">3.1.1.32</ecNumber>
        <ecNumber evidence="8">3.1.1.4</ecNumber>
    </recommendedName>
</protein>
<dbReference type="PANTHER" id="PTHR40457:SF1">
    <property type="entry name" value="PHOSPHOLIPASE A1"/>
    <property type="match status" value="1"/>
</dbReference>
<evidence type="ECO:0000256" key="15">
    <source>
        <dbReference type="ARBA" id="ARBA00022963"/>
    </source>
</evidence>
<evidence type="ECO:0000256" key="14">
    <source>
        <dbReference type="ARBA" id="ARBA00022837"/>
    </source>
</evidence>
<reference evidence="21" key="1">
    <citation type="submission" date="2023-06" db="EMBL/GenBank/DDBJ databases">
        <title>Robiginitalea aurantiacus sp. nov. and Algoriphagus sediminis sp. nov., isolated from coastal sediment.</title>
        <authorList>
            <person name="Zhou Z.Y."/>
            <person name="An J."/>
            <person name="Jia Y.W."/>
            <person name="Du Z.J."/>
        </authorList>
    </citation>
    <scope>NUCLEOTIDE SEQUENCE</scope>
    <source>
        <strain evidence="21">M39</strain>
    </source>
</reference>
<evidence type="ECO:0000313" key="22">
    <source>
        <dbReference type="Proteomes" id="UP001174839"/>
    </source>
</evidence>
<evidence type="ECO:0000256" key="17">
    <source>
        <dbReference type="ARBA" id="ARBA00023136"/>
    </source>
</evidence>
<keyword evidence="15" id="KW-0442">Lipid degradation</keyword>
<keyword evidence="16" id="KW-0443">Lipid metabolism</keyword>
<dbReference type="InterPro" id="IPR003187">
    <property type="entry name" value="PLipase_A1"/>
</dbReference>
<dbReference type="CDD" id="cd00541">
    <property type="entry name" value="OMPLA"/>
    <property type="match status" value="1"/>
</dbReference>
<dbReference type="Proteomes" id="UP001174839">
    <property type="component" value="Unassembled WGS sequence"/>
</dbReference>
<keyword evidence="13" id="KW-0378">Hydrolase</keyword>
<evidence type="ECO:0000256" key="16">
    <source>
        <dbReference type="ARBA" id="ARBA00023098"/>
    </source>
</evidence>
<evidence type="ECO:0000256" key="20">
    <source>
        <dbReference type="SAM" id="Phobius"/>
    </source>
</evidence>
<comment type="caution">
    <text evidence="21">The sequence shown here is derived from an EMBL/GenBank/DDBJ whole genome shotgun (WGS) entry which is preliminary data.</text>
</comment>
<comment type="similarity">
    <text evidence="5">Belongs to the phospholipase A1 family.</text>
</comment>
<dbReference type="PANTHER" id="PTHR40457">
    <property type="entry name" value="PHOSPHOLIPASE A1"/>
    <property type="match status" value="1"/>
</dbReference>
<dbReference type="RefSeq" id="WP_289723561.1">
    <property type="nucleotide sequence ID" value="NZ_JAUDUY010000001.1"/>
</dbReference>
<dbReference type="Pfam" id="PF02253">
    <property type="entry name" value="PLA1"/>
    <property type="match status" value="1"/>
</dbReference>
<dbReference type="EMBL" id="JAUDUY010000001">
    <property type="protein sequence ID" value="MDM9630201.1"/>
    <property type="molecule type" value="Genomic_DNA"/>
</dbReference>
<evidence type="ECO:0000256" key="1">
    <source>
        <dbReference type="ARBA" id="ARBA00000111"/>
    </source>
</evidence>
<dbReference type="SUPFAM" id="SSF56931">
    <property type="entry name" value="Outer membrane phospholipase A (OMPLA)"/>
    <property type="match status" value="1"/>
</dbReference>
<dbReference type="EC" id="3.1.1.32" evidence="7"/>
<comment type="cofactor">
    <cofactor evidence="3">
        <name>Ca(2+)</name>
        <dbReference type="ChEBI" id="CHEBI:29108"/>
    </cofactor>
</comment>
<keyword evidence="9" id="KW-1134">Transmembrane beta strand</keyword>
<feature type="transmembrane region" description="Helical" evidence="20">
    <location>
        <begin position="21"/>
        <end position="40"/>
    </location>
</feature>
<proteinExistence type="inferred from homology"/>
<evidence type="ECO:0000256" key="9">
    <source>
        <dbReference type="ARBA" id="ARBA00022452"/>
    </source>
</evidence>
<comment type="subunit">
    <text evidence="6">Homodimer; dimerization is reversible, and the dimeric form is the active one.</text>
</comment>
<organism evidence="21 22">
    <name type="scientific">Robiginitalea aurantiaca</name>
    <dbReference type="NCBI Taxonomy" id="3056915"/>
    <lineage>
        <taxon>Bacteria</taxon>
        <taxon>Pseudomonadati</taxon>
        <taxon>Bacteroidota</taxon>
        <taxon>Flavobacteriia</taxon>
        <taxon>Flavobacteriales</taxon>
        <taxon>Flavobacteriaceae</taxon>
        <taxon>Robiginitalea</taxon>
    </lineage>
</organism>
<dbReference type="PRINTS" id="PR01486">
    <property type="entry name" value="PHPHLIPASEA1"/>
</dbReference>
<dbReference type="InterPro" id="IPR036541">
    <property type="entry name" value="PLipase_A1_sf"/>
</dbReference>
<dbReference type="EC" id="3.1.1.4" evidence="8"/>
<evidence type="ECO:0000256" key="10">
    <source>
        <dbReference type="ARBA" id="ARBA00022692"/>
    </source>
</evidence>
<evidence type="ECO:0000256" key="4">
    <source>
        <dbReference type="ARBA" id="ARBA00004571"/>
    </source>
</evidence>
<evidence type="ECO:0000256" key="11">
    <source>
        <dbReference type="ARBA" id="ARBA00022723"/>
    </source>
</evidence>
<keyword evidence="12" id="KW-0732">Signal</keyword>
<gene>
    <name evidence="21" type="ORF">QU605_01880</name>
</gene>
<evidence type="ECO:0000256" key="8">
    <source>
        <dbReference type="ARBA" id="ARBA00013278"/>
    </source>
</evidence>
<evidence type="ECO:0000256" key="6">
    <source>
        <dbReference type="ARBA" id="ARBA00011702"/>
    </source>
</evidence>
<comment type="catalytic activity">
    <reaction evidence="1">
        <text>a 1,2-diacyl-sn-glycero-3-phosphocholine + H2O = a 2-acyl-sn-glycero-3-phosphocholine + a fatty acid + H(+)</text>
        <dbReference type="Rhea" id="RHEA:18689"/>
        <dbReference type="ChEBI" id="CHEBI:15377"/>
        <dbReference type="ChEBI" id="CHEBI:15378"/>
        <dbReference type="ChEBI" id="CHEBI:28868"/>
        <dbReference type="ChEBI" id="CHEBI:57643"/>
        <dbReference type="ChEBI" id="CHEBI:57875"/>
        <dbReference type="EC" id="3.1.1.32"/>
    </reaction>
</comment>
<evidence type="ECO:0000256" key="2">
    <source>
        <dbReference type="ARBA" id="ARBA00001604"/>
    </source>
</evidence>
<comment type="subcellular location">
    <subcellularLocation>
        <location evidence="4">Cell outer membrane</location>
        <topology evidence="4">Multi-pass membrane protein</topology>
    </subcellularLocation>
</comment>
<name>A0ABT7WB96_9FLAO</name>